<reference evidence="4 5" key="1">
    <citation type="submission" date="2016-10" db="EMBL/GenBank/DDBJ databases">
        <authorList>
            <person name="de Groot N.N."/>
        </authorList>
    </citation>
    <scope>NUCLEOTIDE SEQUENCE [LARGE SCALE GENOMIC DNA]</scope>
    <source>
        <strain evidence="4 5">DSM 6059</strain>
    </source>
</reference>
<dbReference type="Pfam" id="PF00535">
    <property type="entry name" value="Glycos_transf_2"/>
    <property type="match status" value="1"/>
</dbReference>
<dbReference type="RefSeq" id="WP_091979697.1">
    <property type="nucleotide sequence ID" value="NZ_FOLO01000003.1"/>
</dbReference>
<evidence type="ECO:0000313" key="4">
    <source>
        <dbReference type="EMBL" id="SFB95778.1"/>
    </source>
</evidence>
<dbReference type="PANTHER" id="PTHR43630:SF2">
    <property type="entry name" value="GLYCOSYLTRANSFERASE"/>
    <property type="match status" value="1"/>
</dbReference>
<dbReference type="GO" id="GO:0016740">
    <property type="term" value="F:transferase activity"/>
    <property type="evidence" value="ECO:0007669"/>
    <property type="project" value="UniProtKB-KW"/>
</dbReference>
<dbReference type="InterPro" id="IPR001173">
    <property type="entry name" value="Glyco_trans_2-like"/>
</dbReference>
<keyword evidence="5" id="KW-1185">Reference proteome</keyword>
<feature type="transmembrane region" description="Helical" evidence="2">
    <location>
        <begin position="298"/>
        <end position="317"/>
    </location>
</feature>
<keyword evidence="2" id="KW-1133">Transmembrane helix</keyword>
<feature type="transmembrane region" description="Helical" evidence="2">
    <location>
        <begin position="243"/>
        <end position="266"/>
    </location>
</feature>
<name>A0A1I1FDI8_9GAMM</name>
<dbReference type="CDD" id="cd00761">
    <property type="entry name" value="Glyco_tranf_GTA_type"/>
    <property type="match status" value="1"/>
</dbReference>
<dbReference type="Proteomes" id="UP000198862">
    <property type="component" value="Unassembled WGS sequence"/>
</dbReference>
<organism evidence="4 5">
    <name type="scientific">Pseudoalteromonas denitrificans DSM 6059</name>
    <dbReference type="NCBI Taxonomy" id="1123010"/>
    <lineage>
        <taxon>Bacteria</taxon>
        <taxon>Pseudomonadati</taxon>
        <taxon>Pseudomonadota</taxon>
        <taxon>Gammaproteobacteria</taxon>
        <taxon>Alteromonadales</taxon>
        <taxon>Pseudoalteromonadaceae</taxon>
        <taxon>Pseudoalteromonas</taxon>
    </lineage>
</organism>
<sequence>MNDIQITFIIKALNEENNIAACIESCIREAQPYLSEIILVDALSTDNTIRIAKQYPIRIVQFLDANDIGCGATAQLGYQHATGKYIFLIDGDMEVCDGFLDHALKFLDENLEIAGVGGKLLDTQIFSAEDQRRADSYQKLQELEFVSHLGGGGVYRKSSIESVRYFSHRGLKAFEEAELGLRLSCKGLKLARISKDAVLHTGHSETGLQRLKRQWRNGRLAAHGTFIRGALRKKWWLQCFKQMWFVFAPLFINLLIISFLVISSVFVDFTVLHSIVFFITSWLGVLFLLTIKRGNLNVAAFSIITWHAALVAAIFSFRKKVKSPYSKIESCELFSPTDFNNIS</sequence>
<evidence type="ECO:0000256" key="1">
    <source>
        <dbReference type="ARBA" id="ARBA00038494"/>
    </source>
</evidence>
<feature type="transmembrane region" description="Helical" evidence="2">
    <location>
        <begin position="272"/>
        <end position="291"/>
    </location>
</feature>
<keyword evidence="2" id="KW-0812">Transmembrane</keyword>
<keyword evidence="2" id="KW-0472">Membrane</keyword>
<dbReference type="InterPro" id="IPR029044">
    <property type="entry name" value="Nucleotide-diphossugar_trans"/>
</dbReference>
<keyword evidence="4" id="KW-0808">Transferase</keyword>
<dbReference type="AlphaFoldDB" id="A0A1I1FDI8"/>
<dbReference type="PANTHER" id="PTHR43630">
    <property type="entry name" value="POLY-BETA-1,6-N-ACETYL-D-GLUCOSAMINE SYNTHASE"/>
    <property type="match status" value="1"/>
</dbReference>
<gene>
    <name evidence="4" type="ORF">SAMN02745724_00547</name>
</gene>
<evidence type="ECO:0000259" key="3">
    <source>
        <dbReference type="Pfam" id="PF00535"/>
    </source>
</evidence>
<dbReference type="SUPFAM" id="SSF53448">
    <property type="entry name" value="Nucleotide-diphospho-sugar transferases"/>
    <property type="match status" value="1"/>
</dbReference>
<dbReference type="STRING" id="1123010.SAMN02745724_00547"/>
<evidence type="ECO:0000256" key="2">
    <source>
        <dbReference type="SAM" id="Phobius"/>
    </source>
</evidence>
<comment type="similarity">
    <text evidence="1">Belongs to the glycosyltransferase 2 family. WaaE/KdtX subfamily.</text>
</comment>
<protein>
    <submittedName>
        <fullName evidence="4">Glycosyltransferase, catalytic subunit of cellulose synthase and poly-beta-1,6-N-acetylglucosamine synthase</fullName>
    </submittedName>
</protein>
<dbReference type="Gene3D" id="3.90.550.10">
    <property type="entry name" value="Spore Coat Polysaccharide Biosynthesis Protein SpsA, Chain A"/>
    <property type="match status" value="1"/>
</dbReference>
<dbReference type="OrthoDB" id="9069044at2"/>
<dbReference type="EMBL" id="FOLO01000003">
    <property type="protein sequence ID" value="SFB95778.1"/>
    <property type="molecule type" value="Genomic_DNA"/>
</dbReference>
<accession>A0A1I1FDI8</accession>
<evidence type="ECO:0000313" key="5">
    <source>
        <dbReference type="Proteomes" id="UP000198862"/>
    </source>
</evidence>
<proteinExistence type="inferred from homology"/>
<feature type="domain" description="Glycosyltransferase 2-like" evidence="3">
    <location>
        <begin position="8"/>
        <end position="114"/>
    </location>
</feature>